<proteinExistence type="predicted"/>
<evidence type="ECO:0000313" key="3">
    <source>
        <dbReference type="Proteomes" id="UP000037505"/>
    </source>
</evidence>
<evidence type="ECO:0000313" key="2">
    <source>
        <dbReference type="EMBL" id="KNG84398.1"/>
    </source>
</evidence>
<protein>
    <submittedName>
        <fullName evidence="2">Uncharacterized protein</fullName>
    </submittedName>
</protein>
<feature type="region of interest" description="Disordered" evidence="1">
    <location>
        <begin position="186"/>
        <end position="211"/>
    </location>
</feature>
<sequence>MDIWQRNARMLHQISEILDLDSAKSDTVADLIELIEAMREGLSQVNEEFRIADSQINILFLNKLKTRPEWKSWATDMLRNSRLNSSNPIDKMTFQEVSELAMRHEKVMKGKKRNIQHARSKSTPHSSLDAPSDSRKLTQEEINAFVVQQMKRDEKAPRHNGTIRRHSKKPSQEEINQYVVQQMRREQERKTRMRSHSQPEPRAQGTHVRSTPTRCTFCGESSHQYNNCWRRFRVAVEVPHGNFVPKRVEFRTEVPGQPPMYRSGFSLV</sequence>
<comment type="caution">
    <text evidence="2">The sequence shown here is derived from an EMBL/GenBank/DDBJ whole genome shotgun (WGS) entry which is preliminary data.</text>
</comment>
<dbReference type="RefSeq" id="XP_015405321.1">
    <property type="nucleotide sequence ID" value="XM_015552152.1"/>
</dbReference>
<dbReference type="Proteomes" id="UP000037505">
    <property type="component" value="Unassembled WGS sequence"/>
</dbReference>
<dbReference type="AlphaFoldDB" id="A0A0L1IZ11"/>
<feature type="compositionally biased region" description="Basic residues" evidence="1">
    <location>
        <begin position="110"/>
        <end position="122"/>
    </location>
</feature>
<keyword evidence="3" id="KW-1185">Reference proteome</keyword>
<name>A0A0L1IZ11_ASPN3</name>
<reference evidence="2 3" key="1">
    <citation type="submission" date="2014-06" db="EMBL/GenBank/DDBJ databases">
        <title>The Genome of the Aflatoxigenic Filamentous Fungus Aspergillus nomius.</title>
        <authorList>
            <person name="Moore M.G."/>
            <person name="Shannon B.M."/>
            <person name="Brian M.M."/>
        </authorList>
    </citation>
    <scope>NUCLEOTIDE SEQUENCE [LARGE SCALE GENOMIC DNA]</scope>
    <source>
        <strain evidence="2 3">NRRL 13137</strain>
    </source>
</reference>
<organism evidence="2 3">
    <name type="scientific">Aspergillus nomiae NRRL (strain ATCC 15546 / NRRL 13137 / CBS 260.88 / M93)</name>
    <dbReference type="NCBI Taxonomy" id="1509407"/>
    <lineage>
        <taxon>Eukaryota</taxon>
        <taxon>Fungi</taxon>
        <taxon>Dikarya</taxon>
        <taxon>Ascomycota</taxon>
        <taxon>Pezizomycotina</taxon>
        <taxon>Eurotiomycetes</taxon>
        <taxon>Eurotiomycetidae</taxon>
        <taxon>Eurotiales</taxon>
        <taxon>Aspergillaceae</taxon>
        <taxon>Aspergillus</taxon>
        <taxon>Aspergillus subgen. Circumdati</taxon>
    </lineage>
</organism>
<evidence type="ECO:0000256" key="1">
    <source>
        <dbReference type="SAM" id="MobiDB-lite"/>
    </source>
</evidence>
<feature type="region of interest" description="Disordered" evidence="1">
    <location>
        <begin position="110"/>
        <end position="137"/>
    </location>
</feature>
<dbReference type="EMBL" id="JNOM01000210">
    <property type="protein sequence ID" value="KNG84398.1"/>
    <property type="molecule type" value="Genomic_DNA"/>
</dbReference>
<gene>
    <name evidence="2" type="ORF">ANOM_006896</name>
</gene>
<feature type="region of interest" description="Disordered" evidence="1">
    <location>
        <begin position="153"/>
        <end position="172"/>
    </location>
</feature>
<accession>A0A0L1IZ11</accession>
<dbReference type="OrthoDB" id="4221933at2759"/>
<dbReference type="GeneID" id="26808700"/>